<keyword evidence="1" id="KW-1133">Transmembrane helix</keyword>
<keyword evidence="4" id="KW-1185">Reference proteome</keyword>
<dbReference type="PANTHER" id="PTHR48040">
    <property type="entry name" value="PLEIOTROPIC DRUG RESISTANCE PROTEIN 1-LIKE ISOFORM X1"/>
    <property type="match status" value="1"/>
</dbReference>
<sequence length="686" mass="76605">MLLRDDGAFVFARRPPVVANRMDDVENVGGGQGIVGAGEMIRRNAENVTARLEMQAARLEAQVEQMFDGLDDVDGAEDVPFDELVGMQGPVFHLVENAFTVSLRFVYLGIGSAATTFYTYSIYVKSLPLNASVSEVEEEFKTFGKIRPNVKVLCFCMGGHQRLEGQKENVVLEYILKPAPETYDHLFDDILLLSDGHIVYQGPRENVLEFFESTGFKCPERKGVADFLQELGLMLLVNLSEVLLVLGYIKKTTSSSTGPVKMKHITTFLSRNLQMHFNRSMLAARLLRHYFLLLLIDQMAAGLFRVVAGVSREMVIANTLGSFVLLVVLSLGGYIMSRVVRYNPYTSGEGSRAKKGMVLPFTPHSITFEDIKYSVDMPLENRWIYRWNNHHIRLSNPGNLLLVFVHRESGQISTLECNGLRVLSIFGMASLPHEVDSKKLESKPLTTIAVELVANPSIIFMDEPTSGLDAESSAIVMRTVRNTLDTGRTVLFLMKRGGEEIYVGPLGRNSCHLIKYFESVNGVPKIRDGYNPATWMLEVTTAAQEETILHRRRLLEQRYWSGLHPSEIISGYTKAIAKAIELLDELVEEGSEIMDVRNKDEVVLRDESLLLLGVHGVPEDFVYEQLKSVMSDMHVDVVKIGMLPSIGVVKLLCNWSSQFKAALVDNHVMVSTSGDILADPSILIAF</sequence>
<feature type="transmembrane region" description="Helical" evidence="1">
    <location>
        <begin position="314"/>
        <end position="335"/>
    </location>
</feature>
<name>A0A835IK41_9MAGN</name>
<dbReference type="EMBL" id="JADFTS010000002">
    <property type="protein sequence ID" value="KAF9618604.1"/>
    <property type="molecule type" value="Genomic_DNA"/>
</dbReference>
<dbReference type="InterPro" id="IPR027417">
    <property type="entry name" value="P-loop_NTPase"/>
</dbReference>
<evidence type="ECO:0000256" key="1">
    <source>
        <dbReference type="SAM" id="Phobius"/>
    </source>
</evidence>
<feature type="transmembrane region" description="Helical" evidence="1">
    <location>
        <begin position="289"/>
        <end position="308"/>
    </location>
</feature>
<evidence type="ECO:0000313" key="4">
    <source>
        <dbReference type="Proteomes" id="UP000631114"/>
    </source>
</evidence>
<dbReference type="Pfam" id="PF08543">
    <property type="entry name" value="Phos_pyr_kin"/>
    <property type="match status" value="1"/>
</dbReference>
<dbReference type="Gene3D" id="3.40.1190.20">
    <property type="match status" value="1"/>
</dbReference>
<evidence type="ECO:0000313" key="3">
    <source>
        <dbReference type="EMBL" id="KAF9618604.1"/>
    </source>
</evidence>
<keyword evidence="1" id="KW-0472">Membrane</keyword>
<dbReference type="Proteomes" id="UP000631114">
    <property type="component" value="Unassembled WGS sequence"/>
</dbReference>
<keyword evidence="1" id="KW-0812">Transmembrane</keyword>
<comment type="caution">
    <text evidence="3">The sequence shown here is derived from an EMBL/GenBank/DDBJ whole genome shotgun (WGS) entry which is preliminary data.</text>
</comment>
<dbReference type="AlphaFoldDB" id="A0A835IK41"/>
<protein>
    <recommendedName>
        <fullName evidence="2">Pyridoxamine kinase/Phosphomethylpyrimidine kinase domain-containing protein</fullName>
    </recommendedName>
</protein>
<dbReference type="InterPro" id="IPR013749">
    <property type="entry name" value="PM/HMP-P_kinase-1"/>
</dbReference>
<gene>
    <name evidence="3" type="ORF">IFM89_002299</name>
</gene>
<dbReference type="PANTHER" id="PTHR48040:SF35">
    <property type="entry name" value="ABC TRANSPORTER G FAMILY MEMBER 39-LIKE"/>
    <property type="match status" value="1"/>
</dbReference>
<evidence type="ECO:0000259" key="2">
    <source>
        <dbReference type="Pfam" id="PF08543"/>
    </source>
</evidence>
<dbReference type="Gene3D" id="3.40.50.300">
    <property type="entry name" value="P-loop containing nucleotide triphosphate hydrolases"/>
    <property type="match status" value="1"/>
</dbReference>
<organism evidence="3 4">
    <name type="scientific">Coptis chinensis</name>
    <dbReference type="NCBI Taxonomy" id="261450"/>
    <lineage>
        <taxon>Eukaryota</taxon>
        <taxon>Viridiplantae</taxon>
        <taxon>Streptophyta</taxon>
        <taxon>Embryophyta</taxon>
        <taxon>Tracheophyta</taxon>
        <taxon>Spermatophyta</taxon>
        <taxon>Magnoliopsida</taxon>
        <taxon>Ranunculales</taxon>
        <taxon>Ranunculaceae</taxon>
        <taxon>Coptidoideae</taxon>
        <taxon>Coptis</taxon>
    </lineage>
</organism>
<reference evidence="3 4" key="1">
    <citation type="submission" date="2020-10" db="EMBL/GenBank/DDBJ databases">
        <title>The Coptis chinensis genome and diversification of protoberbering-type alkaloids.</title>
        <authorList>
            <person name="Wang B."/>
            <person name="Shu S."/>
            <person name="Song C."/>
            <person name="Liu Y."/>
        </authorList>
    </citation>
    <scope>NUCLEOTIDE SEQUENCE [LARGE SCALE GENOMIC DNA]</scope>
    <source>
        <strain evidence="3">HL-2020</strain>
        <tissue evidence="3">Leaf</tissue>
    </source>
</reference>
<feature type="domain" description="Pyridoxamine kinase/Phosphomethylpyrimidine kinase" evidence="2">
    <location>
        <begin position="613"/>
        <end position="681"/>
    </location>
</feature>
<accession>A0A835IK41</accession>
<feature type="non-terminal residue" evidence="3">
    <location>
        <position position="1"/>
    </location>
</feature>
<dbReference type="SUPFAM" id="SSF53613">
    <property type="entry name" value="Ribokinase-like"/>
    <property type="match status" value="1"/>
</dbReference>
<dbReference type="OrthoDB" id="1305588at2759"/>
<proteinExistence type="predicted"/>
<dbReference type="InterPro" id="IPR029056">
    <property type="entry name" value="Ribokinase-like"/>
</dbReference>
<dbReference type="SUPFAM" id="SSF52540">
    <property type="entry name" value="P-loop containing nucleoside triphosphate hydrolases"/>
    <property type="match status" value="1"/>
</dbReference>